<dbReference type="RefSeq" id="WP_247373672.1">
    <property type="nucleotide sequence ID" value="NZ_JALLGV010000001.1"/>
</dbReference>
<keyword evidence="4" id="KW-1185">Reference proteome</keyword>
<proteinExistence type="inferred from homology"/>
<evidence type="ECO:0000256" key="1">
    <source>
        <dbReference type="ARBA" id="ARBA00008791"/>
    </source>
</evidence>
<dbReference type="InterPro" id="IPR014729">
    <property type="entry name" value="Rossmann-like_a/b/a_fold"/>
</dbReference>
<dbReference type="Pfam" id="PF00582">
    <property type="entry name" value="Usp"/>
    <property type="match status" value="2"/>
</dbReference>
<reference evidence="3 4" key="1">
    <citation type="journal article" date="2019" name="Int. J. Syst. Evol. Microbiol.">
        <title>The Global Catalogue of Microorganisms (GCM) 10K type strain sequencing project: providing services to taxonomists for standard genome sequencing and annotation.</title>
        <authorList>
            <consortium name="The Broad Institute Genomics Platform"/>
            <consortium name="The Broad Institute Genome Sequencing Center for Infectious Disease"/>
            <person name="Wu L."/>
            <person name="Ma J."/>
        </authorList>
    </citation>
    <scope>NUCLEOTIDE SEQUENCE [LARGE SCALE GENOMIC DNA]</scope>
    <source>
        <strain evidence="3 4">CGMCC 1.12125</strain>
    </source>
</reference>
<comment type="similarity">
    <text evidence="1">Belongs to the universal stress protein A family.</text>
</comment>
<dbReference type="InterPro" id="IPR006016">
    <property type="entry name" value="UspA"/>
</dbReference>
<dbReference type="Gene3D" id="3.40.50.620">
    <property type="entry name" value="HUPs"/>
    <property type="match status" value="2"/>
</dbReference>
<dbReference type="CDD" id="cd00293">
    <property type="entry name" value="USP-like"/>
    <property type="match status" value="2"/>
</dbReference>
<name>A0ABD6CCI8_9EURY</name>
<protein>
    <submittedName>
        <fullName evidence="3">Universal stress protein</fullName>
    </submittedName>
</protein>
<dbReference type="InterPro" id="IPR006015">
    <property type="entry name" value="Universal_stress_UspA"/>
</dbReference>
<dbReference type="SUPFAM" id="SSF52402">
    <property type="entry name" value="Adenine nucleotide alpha hydrolases-like"/>
    <property type="match status" value="2"/>
</dbReference>
<feature type="domain" description="UspA" evidence="2">
    <location>
        <begin position="1"/>
        <end position="136"/>
    </location>
</feature>
<dbReference type="AlphaFoldDB" id="A0ABD6CCI8"/>
<sequence>MIDQILFPTDGSEAAADVFEFAQQIALEHDATLTVLNVADTNRDSVTQISGEVIDALETEGEQIVQELADDANPRVSIRTDVVQGEPRQTIVEYGERIDADLIVMPTHGRRGLERVLLGSVTERVVSTATVPVLAVNPGDDGAPSYPCDDVLVPTDGSEGATRALRTGVDLAKATGATLHVLTVVETASLGFDARSMLKDEELESNATETITEATDVAEASLDDVRSSIRHGRPYREIRAYVDDNDVDLIAMGTHGRTDFSRYLLGSVANKLLRSSPVPVLTVRADADD</sequence>
<dbReference type="PANTHER" id="PTHR46268:SF6">
    <property type="entry name" value="UNIVERSAL STRESS PROTEIN UP12"/>
    <property type="match status" value="1"/>
</dbReference>
<evidence type="ECO:0000313" key="4">
    <source>
        <dbReference type="Proteomes" id="UP001597119"/>
    </source>
</evidence>
<dbReference type="EMBL" id="JBHUDJ010000003">
    <property type="protein sequence ID" value="MFD1587401.1"/>
    <property type="molecule type" value="Genomic_DNA"/>
</dbReference>
<feature type="domain" description="UspA" evidence="2">
    <location>
        <begin position="150"/>
        <end position="284"/>
    </location>
</feature>
<evidence type="ECO:0000259" key="2">
    <source>
        <dbReference type="Pfam" id="PF00582"/>
    </source>
</evidence>
<comment type="caution">
    <text evidence="3">The sequence shown here is derived from an EMBL/GenBank/DDBJ whole genome shotgun (WGS) entry which is preliminary data.</text>
</comment>
<dbReference type="PANTHER" id="PTHR46268">
    <property type="entry name" value="STRESS RESPONSE PROTEIN NHAX"/>
    <property type="match status" value="1"/>
</dbReference>
<organism evidence="3 4">
    <name type="scientific">Halorientalis brevis</name>
    <dbReference type="NCBI Taxonomy" id="1126241"/>
    <lineage>
        <taxon>Archaea</taxon>
        <taxon>Methanobacteriati</taxon>
        <taxon>Methanobacteriota</taxon>
        <taxon>Stenosarchaea group</taxon>
        <taxon>Halobacteria</taxon>
        <taxon>Halobacteriales</taxon>
        <taxon>Haloarculaceae</taxon>
        <taxon>Halorientalis</taxon>
    </lineage>
</organism>
<accession>A0ABD6CCI8</accession>
<evidence type="ECO:0000313" key="3">
    <source>
        <dbReference type="EMBL" id="MFD1587401.1"/>
    </source>
</evidence>
<dbReference type="PRINTS" id="PR01438">
    <property type="entry name" value="UNVRSLSTRESS"/>
</dbReference>
<gene>
    <name evidence="3" type="ORF">ACFR9U_10425</name>
</gene>
<dbReference type="Proteomes" id="UP001597119">
    <property type="component" value="Unassembled WGS sequence"/>
</dbReference>